<keyword evidence="3" id="KW-1185">Reference proteome</keyword>
<protein>
    <recommendedName>
        <fullName evidence="1">Phage head morphogenesis domain-containing protein</fullName>
    </recommendedName>
</protein>
<organism evidence="2 3">
    <name type="scientific">Saccharibacter floricola DSM 15669</name>
    <dbReference type="NCBI Taxonomy" id="1123227"/>
    <lineage>
        <taxon>Bacteria</taxon>
        <taxon>Pseudomonadati</taxon>
        <taxon>Pseudomonadota</taxon>
        <taxon>Alphaproteobacteria</taxon>
        <taxon>Acetobacterales</taxon>
        <taxon>Acetobacteraceae</taxon>
        <taxon>Saccharibacter</taxon>
    </lineage>
</organism>
<proteinExistence type="predicted"/>
<dbReference type="EMBL" id="BAQD01000095">
    <property type="protein sequence ID" value="GBQ08444.1"/>
    <property type="molecule type" value="Genomic_DNA"/>
</dbReference>
<feature type="domain" description="Phage head morphogenesis" evidence="1">
    <location>
        <begin position="39"/>
        <end position="149"/>
    </location>
</feature>
<sequence>MPSDRTSEGKERLKTIQEAAVEQNVALIRSIPQQFHNRVVQDVYTALTNGWPLDELVQSLRHHYGVTRKRAAFIARDQNRAITARLNVAQALAAWGTDVEAQWWHVAGGETHPRMSHVAAHGTRFRLSEGCCIDGEHIQPGEKIGCKCWFSIHILGFD</sequence>
<gene>
    <name evidence="2" type="ORF">AA15669_1786</name>
</gene>
<evidence type="ECO:0000313" key="2">
    <source>
        <dbReference type="EMBL" id="GBQ08444.1"/>
    </source>
</evidence>
<evidence type="ECO:0000259" key="1">
    <source>
        <dbReference type="Pfam" id="PF04233"/>
    </source>
</evidence>
<name>A0ABQ0P0X0_9PROT</name>
<dbReference type="Proteomes" id="UP001062901">
    <property type="component" value="Unassembled WGS sequence"/>
</dbReference>
<comment type="caution">
    <text evidence="2">The sequence shown here is derived from an EMBL/GenBank/DDBJ whole genome shotgun (WGS) entry which is preliminary data.</text>
</comment>
<accession>A0ABQ0P0X0</accession>
<dbReference type="InterPro" id="IPR006528">
    <property type="entry name" value="Phage_head_morphogenesis_dom"/>
</dbReference>
<evidence type="ECO:0000313" key="3">
    <source>
        <dbReference type="Proteomes" id="UP001062901"/>
    </source>
</evidence>
<reference evidence="2" key="1">
    <citation type="submission" date="2013-04" db="EMBL/GenBank/DDBJ databases">
        <title>The genome sequencing project of 58 acetic acid bacteria.</title>
        <authorList>
            <person name="Okamoto-Kainuma A."/>
            <person name="Ishikawa M."/>
            <person name="Umino S."/>
            <person name="Koizumi Y."/>
            <person name="Shiwa Y."/>
            <person name="Yoshikawa H."/>
            <person name="Matsutani M."/>
            <person name="Matsushita K."/>
        </authorList>
    </citation>
    <scope>NUCLEOTIDE SEQUENCE</scope>
    <source>
        <strain evidence="2">DSM 15669</strain>
    </source>
</reference>
<dbReference type="Pfam" id="PF04233">
    <property type="entry name" value="Phage_Mu_F"/>
    <property type="match status" value="1"/>
</dbReference>